<dbReference type="CDD" id="cd07064">
    <property type="entry name" value="AlkD_like_1"/>
    <property type="match status" value="1"/>
</dbReference>
<dbReference type="EMBL" id="JACHMN010000002">
    <property type="protein sequence ID" value="MBB5869212.1"/>
    <property type="molecule type" value="Genomic_DNA"/>
</dbReference>
<protein>
    <submittedName>
        <fullName evidence="1">3-methyladenine DNA glycosylase AlkD</fullName>
    </submittedName>
</protein>
<dbReference type="PANTHER" id="PTHR34070">
    <property type="entry name" value="ARMADILLO-TYPE FOLD"/>
    <property type="match status" value="1"/>
</dbReference>
<evidence type="ECO:0000313" key="1">
    <source>
        <dbReference type="EMBL" id="MBB5869212.1"/>
    </source>
</evidence>
<dbReference type="RefSeq" id="WP_312875185.1">
    <property type="nucleotide sequence ID" value="NZ_JACHMN010000002.1"/>
</dbReference>
<dbReference type="Gene3D" id="1.25.10.90">
    <property type="match status" value="1"/>
</dbReference>
<proteinExistence type="predicted"/>
<gene>
    <name evidence="1" type="ORF">F4553_002591</name>
</gene>
<dbReference type="Pfam" id="PF08713">
    <property type="entry name" value="DNA_alkylation"/>
    <property type="match status" value="1"/>
</dbReference>
<sequence length="224" mass="24753">MTTLLDAVSAVLPPAASPADAPAMAAYMKHHFDFLGIRSPQLKAVLRPVFAAYRPPDESDLRDFALGCWEQPYREYQYAACAYLRTHVKVAGPSFLPVVRTLIVEKSWWDTVDTLAAHVVGPLVSRHPSLVATMDEWVFGSELWLIRTAILHQLGYRADTDAERLFGYCAAQAGHPDFFIRKGIGWALRQYAYVDPAAVASFVAATPLSPLSRREALKHAAEAA</sequence>
<dbReference type="PANTHER" id="PTHR34070:SF1">
    <property type="entry name" value="DNA ALKYLATION REPAIR PROTEIN"/>
    <property type="match status" value="1"/>
</dbReference>
<dbReference type="InterPro" id="IPR016024">
    <property type="entry name" value="ARM-type_fold"/>
</dbReference>
<accession>A0A841BR36</accession>
<dbReference type="InterPro" id="IPR014825">
    <property type="entry name" value="DNA_alkylation"/>
</dbReference>
<dbReference type="AlphaFoldDB" id="A0A841BR36"/>
<dbReference type="Proteomes" id="UP000587527">
    <property type="component" value="Unassembled WGS sequence"/>
</dbReference>
<name>A0A841BR36_9ACTN</name>
<evidence type="ECO:0000313" key="2">
    <source>
        <dbReference type="Proteomes" id="UP000587527"/>
    </source>
</evidence>
<organism evidence="1 2">
    <name type="scientific">Allocatelliglobosispora scoriae</name>
    <dbReference type="NCBI Taxonomy" id="643052"/>
    <lineage>
        <taxon>Bacteria</taxon>
        <taxon>Bacillati</taxon>
        <taxon>Actinomycetota</taxon>
        <taxon>Actinomycetes</taxon>
        <taxon>Micromonosporales</taxon>
        <taxon>Micromonosporaceae</taxon>
        <taxon>Allocatelliglobosispora</taxon>
    </lineage>
</organism>
<comment type="caution">
    <text evidence="1">The sequence shown here is derived from an EMBL/GenBank/DDBJ whole genome shotgun (WGS) entry which is preliminary data.</text>
</comment>
<reference evidence="1 2" key="1">
    <citation type="submission" date="2020-08" db="EMBL/GenBank/DDBJ databases">
        <title>Sequencing the genomes of 1000 actinobacteria strains.</title>
        <authorList>
            <person name="Klenk H.-P."/>
        </authorList>
    </citation>
    <scope>NUCLEOTIDE SEQUENCE [LARGE SCALE GENOMIC DNA]</scope>
    <source>
        <strain evidence="1 2">DSM 45362</strain>
    </source>
</reference>
<keyword evidence="2" id="KW-1185">Reference proteome</keyword>
<dbReference type="SUPFAM" id="SSF48371">
    <property type="entry name" value="ARM repeat"/>
    <property type="match status" value="1"/>
</dbReference>